<feature type="domain" description="NADP-dependent oxidoreductase" evidence="2">
    <location>
        <begin position="18"/>
        <end position="302"/>
    </location>
</feature>
<dbReference type="GO" id="GO:0005737">
    <property type="term" value="C:cytoplasm"/>
    <property type="evidence" value="ECO:0007669"/>
    <property type="project" value="TreeGrafter"/>
</dbReference>
<dbReference type="Gene3D" id="3.20.20.100">
    <property type="entry name" value="NADP-dependent oxidoreductase domain"/>
    <property type="match status" value="1"/>
</dbReference>
<gene>
    <name evidence="3" type="primary">yhdN_1</name>
    <name evidence="3" type="ORF">BcellWH2_01389</name>
</gene>
<dbReference type="AlphaFoldDB" id="A0A0P0GF84"/>
<name>A0A0P0GF84_9BACE</name>
<dbReference type="KEGG" id="bcel:BcellWH2_01389"/>
<dbReference type="InterPro" id="IPR020471">
    <property type="entry name" value="AKR"/>
</dbReference>
<organism evidence="3 4">
    <name type="scientific">Bacteroides cellulosilyticus</name>
    <dbReference type="NCBI Taxonomy" id="246787"/>
    <lineage>
        <taxon>Bacteria</taxon>
        <taxon>Pseudomonadati</taxon>
        <taxon>Bacteroidota</taxon>
        <taxon>Bacteroidia</taxon>
        <taxon>Bacteroidales</taxon>
        <taxon>Bacteroidaceae</taxon>
        <taxon>Bacteroides</taxon>
    </lineage>
</organism>
<dbReference type="PANTHER" id="PTHR43625">
    <property type="entry name" value="AFLATOXIN B1 ALDEHYDE REDUCTASE"/>
    <property type="match status" value="1"/>
</dbReference>
<evidence type="ECO:0000256" key="1">
    <source>
        <dbReference type="ARBA" id="ARBA00023002"/>
    </source>
</evidence>
<dbReference type="SUPFAM" id="SSF51430">
    <property type="entry name" value="NAD(P)-linked oxidoreductase"/>
    <property type="match status" value="1"/>
</dbReference>
<sequence>MEYLNLSKEKTSNFMLSRIGLGSMRMGDVSEGINTIHTALDGGVNFLNTADFYGNGQSEMLIKEALKTRKREDVFISVKFGAMQGVDGRMYGMDARPEAVENYLRYTLSRLGTDYVDLYQPARINPHIPVEDTIGAISDLATKGYVKNIGISEVNGEILRRANAVHPISLVEVRYSLADRHIEDDLLPTARELGVGIVAFGVLLSGLIGGSSQEEKLKSIGQRISPEALATMKANLVRTDALKQIAVEKGATLAQLAIAWVLAQGEDIIALVGSRTASQIKDTIQALNVKLTKEDLGRIDRIMPKEEATSSYMLDVDIDSKGLFHAKQ</sequence>
<dbReference type="Proteomes" id="UP000061809">
    <property type="component" value="Chromosome"/>
</dbReference>
<evidence type="ECO:0000313" key="3">
    <source>
        <dbReference type="EMBL" id="ALJ58650.1"/>
    </source>
</evidence>
<dbReference type="EC" id="1.1.1.-" evidence="3"/>
<dbReference type="EMBL" id="CP012801">
    <property type="protein sequence ID" value="ALJ58650.1"/>
    <property type="molecule type" value="Genomic_DNA"/>
</dbReference>
<evidence type="ECO:0000259" key="2">
    <source>
        <dbReference type="Pfam" id="PF00248"/>
    </source>
</evidence>
<accession>A0A0P0GF84</accession>
<dbReference type="RefSeq" id="WP_022210858.1">
    <property type="nucleotide sequence ID" value="NZ_CP012801.1"/>
</dbReference>
<proteinExistence type="predicted"/>
<dbReference type="Pfam" id="PF00248">
    <property type="entry name" value="Aldo_ket_red"/>
    <property type="match status" value="1"/>
</dbReference>
<dbReference type="PRINTS" id="PR00069">
    <property type="entry name" value="ALDKETRDTASE"/>
</dbReference>
<dbReference type="GO" id="GO:0016491">
    <property type="term" value="F:oxidoreductase activity"/>
    <property type="evidence" value="ECO:0007669"/>
    <property type="project" value="UniProtKB-KW"/>
</dbReference>
<dbReference type="PATRIC" id="fig|246787.4.peg.1433"/>
<reference evidence="3 4" key="1">
    <citation type="journal article" date="2015" name="Science">
        <title>Genetic determinants of in vivo fitness and diet responsiveness in multiple human gut Bacteroides.</title>
        <authorList>
            <person name="Wu M."/>
            <person name="McNulty N.P."/>
            <person name="Rodionov D.A."/>
            <person name="Khoroshkin M.S."/>
            <person name="Griffin N.W."/>
            <person name="Cheng J."/>
            <person name="Latreille P."/>
            <person name="Kerstetter R.A."/>
            <person name="Terrapon N."/>
            <person name="Henrissat B."/>
            <person name="Osterman A.L."/>
            <person name="Gordon J.I."/>
        </authorList>
    </citation>
    <scope>NUCLEOTIDE SEQUENCE [LARGE SCALE GENOMIC DNA]</scope>
    <source>
        <strain evidence="3 4">WH2</strain>
    </source>
</reference>
<dbReference type="PANTHER" id="PTHR43625:SF40">
    <property type="entry name" value="ALDO-KETO REDUCTASE YAKC [NADP(+)]"/>
    <property type="match status" value="1"/>
</dbReference>
<dbReference type="InterPro" id="IPR023210">
    <property type="entry name" value="NADP_OxRdtase_dom"/>
</dbReference>
<evidence type="ECO:0000313" key="4">
    <source>
        <dbReference type="Proteomes" id="UP000061809"/>
    </source>
</evidence>
<protein>
    <submittedName>
        <fullName evidence="3">General stress protein 69</fullName>
        <ecNumber evidence="3">1.1.1.-</ecNumber>
    </submittedName>
</protein>
<keyword evidence="1 3" id="KW-0560">Oxidoreductase</keyword>
<dbReference type="GeneID" id="66307185"/>
<dbReference type="InterPro" id="IPR050791">
    <property type="entry name" value="Aldo-Keto_reductase"/>
</dbReference>
<dbReference type="InterPro" id="IPR036812">
    <property type="entry name" value="NAD(P)_OxRdtase_dom_sf"/>
</dbReference>